<evidence type="ECO:0000256" key="4">
    <source>
        <dbReference type="ARBA" id="ARBA00005680"/>
    </source>
</evidence>
<sequence>MLVTLLDPLSTKYEEDEHEFYEHVSPRFVDLEEILQDEVHMDKDGLSSWSSFREDQLLVVHSDGKLSTQDGKRGNYKMVKTAVQRKGDSRVLTIGKPTTPKHVTVHELGAESPARRLRVREVPNDRLSFRRKLPDLRHTLVRLNPKPPESNQRSESRARSGPTWSERVAVVSILDVYYLTCPVNHDISKLPTASIIICFHNEALSTLLRTVYSILETVPKSLLQEIILVDDLSQQAYLKTTLSEYISRLERVKLIRSNKRVGVIGGRLLGAARASGDVLVFMDSHCECPRGWLEPLLTQIADDRHRVVAPVLDVIDLKSFQYLQMIDQQRGVIDWNLDFHWEPLPVSQMEKERSPISPIRSPILPGGVLAIDRHYFQNIGAYDPDLSIWGLENVELSIRVWLCGGSLEILPCSRVGRLNNENVFDALPDERTLLRNKVRVVETWLDSFKQIFYMRDTAAYLASKAEDTNSTERLNLRRRLECKNFDWFLKNIYPELYIPQDRPGYSGQLFNVGTGYCADVKTTWDATESLVQLSTCTGNGRQHCEYNNMKEIRCGSSGQKCFDVKEEKVILTNCTSEEKTQQRQQWDVQKDGHIFHIVSEKCLEVVDSSGVKGLFLHQCSQAASQQWRFEQLVFTTKG</sequence>
<dbReference type="PANTHER" id="PTHR11675:SF36">
    <property type="entry name" value="POLYPEPTIDE N-ACETYLGALACTOSAMINYLTRANSFERASE 15"/>
    <property type="match status" value="1"/>
</dbReference>
<dbReference type="InterPro" id="IPR000772">
    <property type="entry name" value="Ricin_B_lectin"/>
</dbReference>
<comment type="cofactor">
    <cofactor evidence="1 16">
        <name>Mn(2+)</name>
        <dbReference type="ChEBI" id="CHEBI:29035"/>
    </cofactor>
</comment>
<evidence type="ECO:0000256" key="6">
    <source>
        <dbReference type="ARBA" id="ARBA00022676"/>
    </source>
</evidence>
<dbReference type="Gene3D" id="3.90.550.10">
    <property type="entry name" value="Spore Coat Polysaccharide Biosynthesis Protein SpsA, Chain A"/>
    <property type="match status" value="1"/>
</dbReference>
<feature type="non-terminal residue" evidence="19">
    <location>
        <position position="638"/>
    </location>
</feature>
<proteinExistence type="inferred from homology"/>
<organism evidence="19 20">
    <name type="scientific">Polypterus senegalus</name>
    <name type="common">Senegal bichir</name>
    <dbReference type="NCBI Taxonomy" id="55291"/>
    <lineage>
        <taxon>Eukaryota</taxon>
        <taxon>Metazoa</taxon>
        <taxon>Chordata</taxon>
        <taxon>Craniata</taxon>
        <taxon>Vertebrata</taxon>
        <taxon>Euteleostomi</taxon>
        <taxon>Actinopterygii</taxon>
        <taxon>Polypteriformes</taxon>
        <taxon>Polypteridae</taxon>
        <taxon>Polypterus</taxon>
    </lineage>
</organism>
<evidence type="ECO:0000256" key="14">
    <source>
        <dbReference type="ARBA" id="ARBA00023157"/>
    </source>
</evidence>
<dbReference type="Proteomes" id="UP001166052">
    <property type="component" value="Unassembled WGS sequence"/>
</dbReference>
<keyword evidence="9 16" id="KW-0430">Lectin</keyword>
<keyword evidence="14 16" id="KW-1015">Disulfide bond</keyword>
<dbReference type="CDD" id="cd23442">
    <property type="entry name" value="beta-trefoil_Ricin_GALNT15"/>
    <property type="match status" value="1"/>
</dbReference>
<dbReference type="EC" id="2.4.1.-" evidence="16"/>
<dbReference type="InterPro" id="IPR027791">
    <property type="entry name" value="Galactosyl_T_C"/>
</dbReference>
<keyword evidence="7 16" id="KW-0808">Transferase</keyword>
<evidence type="ECO:0000256" key="3">
    <source>
        <dbReference type="ARBA" id="ARBA00004922"/>
    </source>
</evidence>
<feature type="region of interest" description="Disordered" evidence="17">
    <location>
        <begin position="140"/>
        <end position="161"/>
    </location>
</feature>
<dbReference type="InterPro" id="IPR045885">
    <property type="entry name" value="GalNAc-T"/>
</dbReference>
<feature type="non-terminal residue" evidence="19">
    <location>
        <position position="1"/>
    </location>
</feature>
<keyword evidence="11" id="KW-1133">Transmembrane helix</keyword>
<dbReference type="PANTHER" id="PTHR11675">
    <property type="entry name" value="N-ACETYLGALACTOSAMINYLTRANSFERASE"/>
    <property type="match status" value="1"/>
</dbReference>
<evidence type="ECO:0000256" key="12">
    <source>
        <dbReference type="ARBA" id="ARBA00023034"/>
    </source>
</evidence>
<evidence type="ECO:0000256" key="9">
    <source>
        <dbReference type="ARBA" id="ARBA00022734"/>
    </source>
</evidence>
<dbReference type="Pfam" id="PF00535">
    <property type="entry name" value="Glycos_transf_2"/>
    <property type="match status" value="1"/>
</dbReference>
<evidence type="ECO:0000256" key="2">
    <source>
        <dbReference type="ARBA" id="ARBA00004323"/>
    </source>
</evidence>
<protein>
    <recommendedName>
        <fullName evidence="5 16">Polypeptide N-acetylgalactosaminyltransferase</fullName>
        <ecNumber evidence="16">2.4.1.-</ecNumber>
    </recommendedName>
    <alternativeName>
        <fullName evidence="16">Protein-UDP acetylgalactosaminyltransferase</fullName>
    </alternativeName>
</protein>
<evidence type="ECO:0000313" key="19">
    <source>
        <dbReference type="EMBL" id="MBN3291986.1"/>
    </source>
</evidence>
<keyword evidence="8" id="KW-0812">Transmembrane</keyword>
<evidence type="ECO:0000259" key="18">
    <source>
        <dbReference type="SMART" id="SM00458"/>
    </source>
</evidence>
<dbReference type="InterPro" id="IPR029044">
    <property type="entry name" value="Nucleotide-diphossugar_trans"/>
</dbReference>
<dbReference type="InterPro" id="IPR035992">
    <property type="entry name" value="Ricin_B-like_lectins"/>
</dbReference>
<evidence type="ECO:0000256" key="1">
    <source>
        <dbReference type="ARBA" id="ARBA00001936"/>
    </source>
</evidence>
<evidence type="ECO:0000256" key="11">
    <source>
        <dbReference type="ARBA" id="ARBA00022989"/>
    </source>
</evidence>
<name>A0ABS2Z0E0_POLSE</name>
<keyword evidence="10" id="KW-0735">Signal-anchor</keyword>
<gene>
    <name evidence="19" type="primary">Galnt15</name>
    <name evidence="19" type="ORF">GTO92_0017569</name>
</gene>
<keyword evidence="15 16" id="KW-0464">Manganese</keyword>
<evidence type="ECO:0000256" key="17">
    <source>
        <dbReference type="SAM" id="MobiDB-lite"/>
    </source>
</evidence>
<dbReference type="Pfam" id="PF02709">
    <property type="entry name" value="Glyco_transf_7C"/>
    <property type="match status" value="1"/>
</dbReference>
<evidence type="ECO:0000256" key="5">
    <source>
        <dbReference type="ARBA" id="ARBA00012644"/>
    </source>
</evidence>
<keyword evidence="13" id="KW-0472">Membrane</keyword>
<evidence type="ECO:0000256" key="15">
    <source>
        <dbReference type="ARBA" id="ARBA00023211"/>
    </source>
</evidence>
<evidence type="ECO:0000256" key="16">
    <source>
        <dbReference type="RuleBase" id="RU361242"/>
    </source>
</evidence>
<dbReference type="SUPFAM" id="SSF53448">
    <property type="entry name" value="Nucleotide-diphospho-sugar transferases"/>
    <property type="match status" value="1"/>
</dbReference>
<evidence type="ECO:0000256" key="13">
    <source>
        <dbReference type="ARBA" id="ARBA00023136"/>
    </source>
</evidence>
<dbReference type="Pfam" id="PF00652">
    <property type="entry name" value="Ricin_B_lectin"/>
    <property type="match status" value="1"/>
</dbReference>
<dbReference type="PROSITE" id="PS50231">
    <property type="entry name" value="RICIN_B_LECTIN"/>
    <property type="match status" value="1"/>
</dbReference>
<evidence type="ECO:0000256" key="8">
    <source>
        <dbReference type="ARBA" id="ARBA00022692"/>
    </source>
</evidence>
<accession>A0ABS2Z0E0</accession>
<reference evidence="19" key="1">
    <citation type="journal article" date="2021" name="Cell">
        <title>Tracing the genetic footprints of vertebrate landing in non-teleost ray-finned fishes.</title>
        <authorList>
            <person name="Bi X."/>
            <person name="Wang K."/>
            <person name="Yang L."/>
            <person name="Pan H."/>
            <person name="Jiang H."/>
            <person name="Wei Q."/>
            <person name="Fang M."/>
            <person name="Yu H."/>
            <person name="Zhu C."/>
            <person name="Cai Y."/>
            <person name="He Y."/>
            <person name="Gan X."/>
            <person name="Zeng H."/>
            <person name="Yu D."/>
            <person name="Zhu Y."/>
            <person name="Jiang H."/>
            <person name="Qiu Q."/>
            <person name="Yang H."/>
            <person name="Zhang Y.E."/>
            <person name="Wang W."/>
            <person name="Zhu M."/>
            <person name="He S."/>
            <person name="Zhang G."/>
        </authorList>
    </citation>
    <scope>NUCLEOTIDE SEQUENCE</scope>
    <source>
        <strain evidence="19">Bchr_001</strain>
    </source>
</reference>
<dbReference type="InterPro" id="IPR001173">
    <property type="entry name" value="Glyco_trans_2-like"/>
</dbReference>
<dbReference type="SUPFAM" id="SSF50370">
    <property type="entry name" value="Ricin B-like lectins"/>
    <property type="match status" value="1"/>
</dbReference>
<keyword evidence="12 16" id="KW-0333">Golgi apparatus</keyword>
<dbReference type="SMART" id="SM00458">
    <property type="entry name" value="RICIN"/>
    <property type="match status" value="1"/>
</dbReference>
<comment type="similarity">
    <text evidence="4 16">Belongs to the glycosyltransferase 2 family. GalNAc-T subfamily.</text>
</comment>
<feature type="domain" description="Ricin B lectin" evidence="18">
    <location>
        <begin position="506"/>
        <end position="630"/>
    </location>
</feature>
<comment type="subcellular location">
    <subcellularLocation>
        <location evidence="2 16">Golgi apparatus membrane</location>
        <topology evidence="2 16">Single-pass type II membrane protein</topology>
    </subcellularLocation>
</comment>
<evidence type="ECO:0000256" key="7">
    <source>
        <dbReference type="ARBA" id="ARBA00022679"/>
    </source>
</evidence>
<evidence type="ECO:0000256" key="10">
    <source>
        <dbReference type="ARBA" id="ARBA00022968"/>
    </source>
</evidence>
<dbReference type="EMBL" id="JAAWVN010014641">
    <property type="protein sequence ID" value="MBN3291986.1"/>
    <property type="molecule type" value="Genomic_DNA"/>
</dbReference>
<keyword evidence="20" id="KW-1185">Reference proteome</keyword>
<dbReference type="CDD" id="cd02510">
    <property type="entry name" value="pp-GalNAc-T"/>
    <property type="match status" value="1"/>
</dbReference>
<comment type="caution">
    <text evidence="19">The sequence shown here is derived from an EMBL/GenBank/DDBJ whole genome shotgun (WGS) entry which is preliminary data.</text>
</comment>
<comment type="pathway">
    <text evidence="3 16">Protein modification; protein glycosylation.</text>
</comment>
<evidence type="ECO:0000313" key="20">
    <source>
        <dbReference type="Proteomes" id="UP001166052"/>
    </source>
</evidence>
<dbReference type="Gene3D" id="2.80.10.50">
    <property type="match status" value="1"/>
</dbReference>
<keyword evidence="6 16" id="KW-0328">Glycosyltransferase</keyword>